<name>A0A2K5APQ7_9ARCH</name>
<dbReference type="GO" id="GO:0009098">
    <property type="term" value="P:L-leucine biosynthetic process"/>
    <property type="evidence" value="ECO:0007669"/>
    <property type="project" value="UniProtKB-UniPathway"/>
</dbReference>
<dbReference type="EC" id="2.6.1.42" evidence="16"/>
<evidence type="ECO:0000313" key="18">
    <source>
        <dbReference type="Proteomes" id="UP000236248"/>
    </source>
</evidence>
<dbReference type="Proteomes" id="UP000236248">
    <property type="component" value="Chromosome NCAV"/>
</dbReference>
<comment type="similarity">
    <text evidence="6 15">Belongs to the class-IV pyridoxal-phosphate-dependent aminotransferase family.</text>
</comment>
<evidence type="ECO:0000256" key="6">
    <source>
        <dbReference type="ARBA" id="ARBA00009320"/>
    </source>
</evidence>
<evidence type="ECO:0000256" key="1">
    <source>
        <dbReference type="ARBA" id="ARBA00001933"/>
    </source>
</evidence>
<dbReference type="RefSeq" id="WP_103287550.1">
    <property type="nucleotide sequence ID" value="NZ_LT981265.1"/>
</dbReference>
<dbReference type="InterPro" id="IPR050571">
    <property type="entry name" value="Class-IV_PLP-Dep_Aminotrnsfr"/>
</dbReference>
<evidence type="ECO:0000256" key="13">
    <source>
        <dbReference type="ARBA" id="ARBA00048798"/>
    </source>
</evidence>
<dbReference type="InterPro" id="IPR018300">
    <property type="entry name" value="Aminotrans_IV_CS"/>
</dbReference>
<comment type="pathway">
    <text evidence="5 16">Amino-acid biosynthesis; L-leucine biosynthesis; L-leucine from 3-methyl-2-oxobutanoate: step 4/4.</text>
</comment>
<evidence type="ECO:0000256" key="11">
    <source>
        <dbReference type="ARBA" id="ARBA00023304"/>
    </source>
</evidence>
<evidence type="ECO:0000256" key="10">
    <source>
        <dbReference type="ARBA" id="ARBA00022898"/>
    </source>
</evidence>
<dbReference type="CDD" id="cd01557">
    <property type="entry name" value="BCAT_beta_family"/>
    <property type="match status" value="1"/>
</dbReference>
<dbReference type="AlphaFoldDB" id="A0A2K5APQ7"/>
<dbReference type="UniPathway" id="UPA00048">
    <property type="reaction ID" value="UER00073"/>
</dbReference>
<dbReference type="FunFam" id="3.20.10.10:FF:000002">
    <property type="entry name" value="D-alanine aminotransferase"/>
    <property type="match status" value="1"/>
</dbReference>
<dbReference type="UniPathway" id="UPA00047">
    <property type="reaction ID" value="UER00058"/>
</dbReference>
<evidence type="ECO:0000256" key="8">
    <source>
        <dbReference type="ARBA" id="ARBA00022605"/>
    </source>
</evidence>
<dbReference type="PROSITE" id="PS00770">
    <property type="entry name" value="AA_TRANSFER_CLASS_4"/>
    <property type="match status" value="1"/>
</dbReference>
<keyword evidence="7 16" id="KW-0032">Aminotransferase</keyword>
<keyword evidence="8 16" id="KW-0028">Amino-acid biosynthesis</keyword>
<comment type="pathway">
    <text evidence="3 16">Amino-acid biosynthesis; L-isoleucine biosynthesis; L-isoleucine from 2-oxobutanoate: step 4/4.</text>
</comment>
<evidence type="ECO:0000256" key="5">
    <source>
        <dbReference type="ARBA" id="ARBA00005072"/>
    </source>
</evidence>
<evidence type="ECO:0000256" key="7">
    <source>
        <dbReference type="ARBA" id="ARBA00022576"/>
    </source>
</evidence>
<dbReference type="Gene3D" id="3.20.10.10">
    <property type="entry name" value="D-amino Acid Aminotransferase, subunit A, domain 2"/>
    <property type="match status" value="1"/>
</dbReference>
<evidence type="ECO:0000256" key="16">
    <source>
        <dbReference type="RuleBase" id="RU364094"/>
    </source>
</evidence>
<dbReference type="InterPro" id="IPR043131">
    <property type="entry name" value="BCAT-like_N"/>
</dbReference>
<dbReference type="Pfam" id="PF01063">
    <property type="entry name" value="Aminotran_4"/>
    <property type="match status" value="1"/>
</dbReference>
<dbReference type="PANTHER" id="PTHR42743">
    <property type="entry name" value="AMINO-ACID AMINOTRANSFERASE"/>
    <property type="match status" value="1"/>
</dbReference>
<dbReference type="EMBL" id="LT981265">
    <property type="protein sequence ID" value="SPC33631.1"/>
    <property type="molecule type" value="Genomic_DNA"/>
</dbReference>
<evidence type="ECO:0000256" key="12">
    <source>
        <dbReference type="ARBA" id="ARBA00048212"/>
    </source>
</evidence>
<evidence type="ECO:0000256" key="2">
    <source>
        <dbReference type="ARBA" id="ARBA00003109"/>
    </source>
</evidence>
<keyword evidence="11 16" id="KW-0100">Branched-chain amino acid biosynthesis</keyword>
<evidence type="ECO:0000256" key="14">
    <source>
        <dbReference type="ARBA" id="ARBA00049229"/>
    </source>
</evidence>
<dbReference type="Gene3D" id="3.30.470.10">
    <property type="match status" value="1"/>
</dbReference>
<dbReference type="InterPro" id="IPR036038">
    <property type="entry name" value="Aminotransferase-like"/>
</dbReference>
<dbReference type="GO" id="GO:0052655">
    <property type="term" value="F:L-valine-2-oxoglutarate transaminase activity"/>
    <property type="evidence" value="ECO:0007669"/>
    <property type="project" value="RHEA"/>
</dbReference>
<evidence type="ECO:0000256" key="15">
    <source>
        <dbReference type="RuleBase" id="RU004106"/>
    </source>
</evidence>
<proteinExistence type="inferred from homology"/>
<gene>
    <name evidence="16 17" type="primary">ilvE</name>
    <name evidence="17" type="ORF">NCAV_0437</name>
</gene>
<keyword evidence="9 16" id="KW-0808">Transferase</keyword>
<protein>
    <recommendedName>
        <fullName evidence="16">Branched-chain-amino-acid aminotransferase</fullName>
        <shortName evidence="16">BCAT</shortName>
        <ecNumber evidence="16">2.6.1.42</ecNumber>
    </recommendedName>
</protein>
<dbReference type="GeneID" id="41594532"/>
<comment type="function">
    <text evidence="2 16">Acts on leucine, isoleucine and valine.</text>
</comment>
<comment type="pathway">
    <text evidence="4 16">Amino-acid biosynthesis; L-valine biosynthesis; L-valine from pyruvate: step 4/4.</text>
</comment>
<comment type="cofactor">
    <cofactor evidence="1 16">
        <name>pyridoxal 5'-phosphate</name>
        <dbReference type="ChEBI" id="CHEBI:597326"/>
    </cofactor>
</comment>
<evidence type="ECO:0000313" key="17">
    <source>
        <dbReference type="EMBL" id="SPC33631.1"/>
    </source>
</evidence>
<evidence type="ECO:0000256" key="4">
    <source>
        <dbReference type="ARBA" id="ARBA00004931"/>
    </source>
</evidence>
<organism evidence="17 18">
    <name type="scientific">Candidatus Nitrosocaldus cavascurensis</name>
    <dbReference type="NCBI Taxonomy" id="2058097"/>
    <lineage>
        <taxon>Archaea</taxon>
        <taxon>Nitrososphaerota</taxon>
        <taxon>Nitrososphaeria</taxon>
        <taxon>Candidatus Nitrosocaldales</taxon>
        <taxon>Candidatus Nitrosocaldaceae</taxon>
        <taxon>Candidatus Nitrosocaldus</taxon>
    </lineage>
</organism>
<dbReference type="InterPro" id="IPR043132">
    <property type="entry name" value="BCAT-like_C"/>
</dbReference>
<dbReference type="InterPro" id="IPR033939">
    <property type="entry name" value="BCAT_family"/>
</dbReference>
<keyword evidence="18" id="KW-1185">Reference proteome</keyword>
<dbReference type="NCBIfam" id="NF005146">
    <property type="entry name" value="PRK06606.1"/>
    <property type="match status" value="1"/>
</dbReference>
<dbReference type="GO" id="GO:0009097">
    <property type="term" value="P:isoleucine biosynthetic process"/>
    <property type="evidence" value="ECO:0007669"/>
    <property type="project" value="UniProtKB-UniPathway"/>
</dbReference>
<dbReference type="GO" id="GO:0052654">
    <property type="term" value="F:L-leucine-2-oxoglutarate transaminase activity"/>
    <property type="evidence" value="ECO:0007669"/>
    <property type="project" value="RHEA"/>
</dbReference>
<comment type="catalytic activity">
    <reaction evidence="13 16">
        <text>L-isoleucine + 2-oxoglutarate = (S)-3-methyl-2-oxopentanoate + L-glutamate</text>
        <dbReference type="Rhea" id="RHEA:24801"/>
        <dbReference type="ChEBI" id="CHEBI:16810"/>
        <dbReference type="ChEBI" id="CHEBI:29985"/>
        <dbReference type="ChEBI" id="CHEBI:35146"/>
        <dbReference type="ChEBI" id="CHEBI:58045"/>
        <dbReference type="EC" id="2.6.1.42"/>
    </reaction>
</comment>
<dbReference type="InterPro" id="IPR005785">
    <property type="entry name" value="B_amino_transI"/>
</dbReference>
<accession>A0A2K5APQ7</accession>
<sequence>MKIWMNGMLVDAEDAKIHLLTHALHYATGIFEGIRCYDSGTGNGAFIFRLHDHIKRFFSSAKIYLMDLRYGFDEMIDAVIETVKVNGLRSCYIRPIAYYSYGKMGVNPLPNRVDVAIAIWQWDEYLSSEQGIRCMVSSWRRIDARTMPVGAKATANYANSALARIEALKNGFDEAIMLNINGMVAEASAENVFIVRDGVICTPPTTDGALAGITRDTVLQIAKHEGIMYEVRSISRDELYLADEVFLTGTAAGIKPVVMIDNRKVGDGNVGVITKRLKSMYEDVVRGRDERFIKWLTYVEMYS</sequence>
<evidence type="ECO:0000256" key="9">
    <source>
        <dbReference type="ARBA" id="ARBA00022679"/>
    </source>
</evidence>
<evidence type="ECO:0000256" key="3">
    <source>
        <dbReference type="ARBA" id="ARBA00004824"/>
    </source>
</evidence>
<reference evidence="18" key="1">
    <citation type="submission" date="2018-01" db="EMBL/GenBank/DDBJ databases">
        <authorList>
            <person name="Kerou L M."/>
        </authorList>
    </citation>
    <scope>NUCLEOTIDE SEQUENCE [LARGE SCALE GENOMIC DNA]</scope>
    <source>
        <strain evidence="18">SCU2</strain>
    </source>
</reference>
<dbReference type="NCBIfam" id="TIGR01122">
    <property type="entry name" value="ilvE_I"/>
    <property type="match status" value="1"/>
</dbReference>
<keyword evidence="10 16" id="KW-0663">Pyridoxal phosphate</keyword>
<comment type="catalytic activity">
    <reaction evidence="12 16">
        <text>L-valine + 2-oxoglutarate = 3-methyl-2-oxobutanoate + L-glutamate</text>
        <dbReference type="Rhea" id="RHEA:24813"/>
        <dbReference type="ChEBI" id="CHEBI:11851"/>
        <dbReference type="ChEBI" id="CHEBI:16810"/>
        <dbReference type="ChEBI" id="CHEBI:29985"/>
        <dbReference type="ChEBI" id="CHEBI:57762"/>
        <dbReference type="EC" id="2.6.1.42"/>
    </reaction>
</comment>
<dbReference type="InterPro" id="IPR001544">
    <property type="entry name" value="Aminotrans_IV"/>
</dbReference>
<dbReference type="GO" id="GO:0009099">
    <property type="term" value="P:L-valine biosynthetic process"/>
    <property type="evidence" value="ECO:0007669"/>
    <property type="project" value="UniProtKB-UniPathway"/>
</dbReference>
<comment type="catalytic activity">
    <reaction evidence="14 16">
        <text>L-leucine + 2-oxoglutarate = 4-methyl-2-oxopentanoate + L-glutamate</text>
        <dbReference type="Rhea" id="RHEA:18321"/>
        <dbReference type="ChEBI" id="CHEBI:16810"/>
        <dbReference type="ChEBI" id="CHEBI:17865"/>
        <dbReference type="ChEBI" id="CHEBI:29985"/>
        <dbReference type="ChEBI" id="CHEBI:57427"/>
        <dbReference type="EC" id="2.6.1.42"/>
    </reaction>
</comment>
<dbReference type="SUPFAM" id="SSF56752">
    <property type="entry name" value="D-aminoacid aminotransferase-like PLP-dependent enzymes"/>
    <property type="match status" value="1"/>
</dbReference>
<dbReference type="KEGG" id="ncv:NCAV_0437"/>
<dbReference type="GO" id="GO:0052656">
    <property type="term" value="F:L-isoleucine-2-oxoglutarate transaminase activity"/>
    <property type="evidence" value="ECO:0007669"/>
    <property type="project" value="RHEA"/>
</dbReference>
<dbReference type="UniPathway" id="UPA00049">
    <property type="reaction ID" value="UER00062"/>
</dbReference>
<dbReference type="PANTHER" id="PTHR42743:SF11">
    <property type="entry name" value="AMINODEOXYCHORISMATE LYASE"/>
    <property type="match status" value="1"/>
</dbReference>